<feature type="region of interest" description="Disordered" evidence="1">
    <location>
        <begin position="1"/>
        <end position="100"/>
    </location>
</feature>
<feature type="region of interest" description="Disordered" evidence="1">
    <location>
        <begin position="975"/>
        <end position="1105"/>
    </location>
</feature>
<protein>
    <recommendedName>
        <fullName evidence="4">MYCBP-associated protein</fullName>
    </recommendedName>
</protein>
<sequence length="1149" mass="127521">MGGLGGCSEHGRRRSPGACRRQAGAAGQPKSTGAIQGLSARHERNDPVAAGWRGRGKAEVGGTGKRAGSRDALLAWTGRDRAGHTAPPSTSPAAPEGLAPPHLAGDVMALSGDACDVTVRVVLRVRAGGVACDAEEGGFQAVSAQVVGWVRAPARALVAMDATAAAGGRAGARGVAGGAAQLRYPGFLEAAESLKEKKRAKVSEQPTPPIQEEPEPVSNVLQGDDILALAIKKEDLRKQHIPRLIETEDKAVITQKFVIRKLKPKDSRKKVCHLVAHPATPDTATKPLDYSGPGDSFHGSDQILPHHILGSLEDFKRIAVARGNTQLAELIHTPPCLMTLISAKEELKPKAPKEEKARPWAPPRQHNFLKNWQRNIALWKKQQEALSECLKKPVGELLMHTGETYRQIQEERELIDRILSTQHDGKGHEETSGFWNPLEYLGDEMTGLVMTKTKTQRGLMEPITHIRKPHSIQAEMGLLAQKDAWYRYTWDRSLFLIYRRKELQSLMAELNFSQQDIDGLEVVGRGQPFSTVTVEDYPVFERNQESSSEDTVTLDSLASYPDEVPMPVLGPSLLFCGKPACWIRGSNPEDKKHVGIAVRLTFETLEGEKTSSELTVVNNGTVAIWYDWRRRCQLDSFQDLKRNRLQRFYFNSRAGVILPGETKNFTFFFKSVNAGIFRECWEFGTHPTLLGGALLQVTLHAVSLAQDILKDERKLLESKLAAHEAVTIVQSVLQELLRGILTPERAQSPVDAYLTEEDLFSHRNPRLHYQYQVVQNLHRLWHQYAILPPKEARLGEEEHLSPGALAAMAQPAYLEKASVNVESSGRFKSPVLESQLPWQEDSQDFFGSQKTQVEAGSFQQKSIMEDLLVEGSPDLENVSSPWELDGLPRPEWNLCLEDFRKAVMALPEENQREDALIRLNKAALELCQEQRPLQSDFLYQMCLQLWRDVIDSLVSHSLWLRALLGLPEKETTYLDVPGEQGRKSPPVMEVKVASGRVGKEDRRGAAQEKKQLGVRDKEDKKGSRQPGKEAWSGPGLGLGRASGGCGNGRSLQRDAPALPQDRLNSKKQKAKDDKKPMKPSFSRDRLFLEDPAPDSTTPSQEPIDPLVMEKYTQRLHTEVYELLDTLVTNLVVLADELSPVKNVGEALCL</sequence>
<dbReference type="InterPro" id="IPR032707">
    <property type="entry name" value="MYCBPAP"/>
</dbReference>
<evidence type="ECO:0008006" key="4">
    <source>
        <dbReference type="Google" id="ProtNLM"/>
    </source>
</evidence>
<evidence type="ECO:0000313" key="3">
    <source>
        <dbReference type="Proteomes" id="UP000551758"/>
    </source>
</evidence>
<feature type="compositionally biased region" description="Low complexity" evidence="1">
    <location>
        <begin position="17"/>
        <end position="28"/>
    </location>
</feature>
<dbReference type="InterPro" id="IPR013783">
    <property type="entry name" value="Ig-like_fold"/>
</dbReference>
<dbReference type="PANTHER" id="PTHR48421:SF1">
    <property type="entry name" value="MYCBP-ASSOCIATED PROTEIN"/>
    <property type="match status" value="1"/>
</dbReference>
<reference evidence="2 3" key="1">
    <citation type="journal article" date="2020" name="Mol. Biol. Evol.">
        <title>Interspecific Gene Flow and the Evolution of Specialization in Black and White Rhinoceros.</title>
        <authorList>
            <person name="Moodley Y."/>
            <person name="Westbury M.V."/>
            <person name="Russo I.M."/>
            <person name="Gopalakrishnan S."/>
            <person name="Rakotoarivelo A."/>
            <person name="Olsen R.A."/>
            <person name="Prost S."/>
            <person name="Tunstall T."/>
            <person name="Ryder O.A."/>
            <person name="Dalen L."/>
            <person name="Bruford M.W."/>
        </authorList>
    </citation>
    <scope>NUCLEOTIDE SEQUENCE [LARGE SCALE GENOMIC DNA]</scope>
    <source>
        <strain evidence="2">SBR-YM</strain>
        <tissue evidence="2">Skin</tissue>
    </source>
</reference>
<comment type="caution">
    <text evidence="2">The sequence shown here is derived from an EMBL/GenBank/DDBJ whole genome shotgun (WGS) entry which is preliminary data.</text>
</comment>
<dbReference type="EMBL" id="JACDTQ010002743">
    <property type="protein sequence ID" value="KAF5915965.1"/>
    <property type="molecule type" value="Genomic_DNA"/>
</dbReference>
<feature type="compositionally biased region" description="Gly residues" evidence="1">
    <location>
        <begin position="1034"/>
        <end position="1047"/>
    </location>
</feature>
<gene>
    <name evidence="2" type="ORF">HPG69_003038</name>
</gene>
<dbReference type="Gene3D" id="2.60.40.10">
    <property type="entry name" value="Immunoglobulins"/>
    <property type="match status" value="1"/>
</dbReference>
<dbReference type="AlphaFoldDB" id="A0A7J7EJM3"/>
<dbReference type="PANTHER" id="PTHR48421">
    <property type="entry name" value="MYCBP-ASSOCIATED PROTEIN"/>
    <property type="match status" value="1"/>
</dbReference>
<proteinExistence type="predicted"/>
<feature type="compositionally biased region" description="Basic and acidic residues" evidence="1">
    <location>
        <begin position="1070"/>
        <end position="1088"/>
    </location>
</feature>
<name>A0A7J7EJM3_DICBM</name>
<feature type="compositionally biased region" description="Basic and acidic residues" evidence="1">
    <location>
        <begin position="997"/>
        <end position="1022"/>
    </location>
</feature>
<feature type="region of interest" description="Disordered" evidence="1">
    <location>
        <begin position="198"/>
        <end position="217"/>
    </location>
</feature>
<dbReference type="Proteomes" id="UP000551758">
    <property type="component" value="Unassembled WGS sequence"/>
</dbReference>
<evidence type="ECO:0000256" key="1">
    <source>
        <dbReference type="SAM" id="MobiDB-lite"/>
    </source>
</evidence>
<feature type="compositionally biased region" description="Low complexity" evidence="1">
    <location>
        <begin position="85"/>
        <end position="95"/>
    </location>
</feature>
<accession>A0A7J7EJM3</accession>
<dbReference type="Pfam" id="PF14646">
    <property type="entry name" value="MYCBPAP"/>
    <property type="match status" value="1"/>
</dbReference>
<keyword evidence="3" id="KW-1185">Reference proteome</keyword>
<evidence type="ECO:0000313" key="2">
    <source>
        <dbReference type="EMBL" id="KAF5915965.1"/>
    </source>
</evidence>
<organism evidence="2 3">
    <name type="scientific">Diceros bicornis minor</name>
    <name type="common">South-central black rhinoceros</name>
    <dbReference type="NCBI Taxonomy" id="77932"/>
    <lineage>
        <taxon>Eukaryota</taxon>
        <taxon>Metazoa</taxon>
        <taxon>Chordata</taxon>
        <taxon>Craniata</taxon>
        <taxon>Vertebrata</taxon>
        <taxon>Euteleostomi</taxon>
        <taxon>Mammalia</taxon>
        <taxon>Eutheria</taxon>
        <taxon>Laurasiatheria</taxon>
        <taxon>Perissodactyla</taxon>
        <taxon>Rhinocerotidae</taxon>
        <taxon>Diceros</taxon>
    </lineage>
</organism>